<gene>
    <name evidence="1" type="primary">CPP1_1</name>
    <name evidence="1" type="ORF">DSO57_1019000</name>
</gene>
<dbReference type="Proteomes" id="UP001165960">
    <property type="component" value="Unassembled WGS sequence"/>
</dbReference>
<sequence>MLVLNKVSLPISLQLSGLPPKQKKRNFKNLALCGPSSENALPYALPSAAPQWLKPQQKTYSNGPKEILENLYLGDEMNASDPDKVDNSLVDFACSSHWQTVSDEKVCLQLKKHTFSTSSEESHSVYSKKLFWDHNQDNIQEFFAASFNFINLARSLGVGVLIHCQCGVSRSASLMIGYVMQANNLSFESAYQHVKSKSSVVSPNLSLIAQLLEFENGRSSLNIIS</sequence>
<proteinExistence type="predicted"/>
<accession>A0ACC2RIW9</accession>
<evidence type="ECO:0000313" key="1">
    <source>
        <dbReference type="EMBL" id="KAJ9049971.1"/>
    </source>
</evidence>
<comment type="caution">
    <text evidence="1">The sequence shown here is derived from an EMBL/GenBank/DDBJ whole genome shotgun (WGS) entry which is preliminary data.</text>
</comment>
<keyword evidence="1" id="KW-0378">Hydrolase</keyword>
<reference evidence="1" key="1">
    <citation type="submission" date="2022-04" db="EMBL/GenBank/DDBJ databases">
        <title>Genome of the entomopathogenic fungus Entomophthora muscae.</title>
        <authorList>
            <person name="Elya C."/>
            <person name="Lovett B.R."/>
            <person name="Lee E."/>
            <person name="Macias A.M."/>
            <person name="Hajek A.E."/>
            <person name="De Bivort B.L."/>
            <person name="Kasson M.T."/>
            <person name="De Fine Licht H.H."/>
            <person name="Stajich J.E."/>
        </authorList>
    </citation>
    <scope>NUCLEOTIDE SEQUENCE</scope>
    <source>
        <strain evidence="1">Berkeley</strain>
    </source>
</reference>
<protein>
    <submittedName>
        <fullName evidence="1">Tyrosine/serine/threonine protein phosphatase</fullName>
        <ecNumber evidence="1">3.1.3.48</ecNumber>
    </submittedName>
</protein>
<name>A0ACC2RIW9_9FUNG</name>
<dbReference type="EMBL" id="QTSX02007184">
    <property type="protein sequence ID" value="KAJ9049971.1"/>
    <property type="molecule type" value="Genomic_DNA"/>
</dbReference>
<keyword evidence="2" id="KW-1185">Reference proteome</keyword>
<evidence type="ECO:0000313" key="2">
    <source>
        <dbReference type="Proteomes" id="UP001165960"/>
    </source>
</evidence>
<organism evidence="1 2">
    <name type="scientific">Entomophthora muscae</name>
    <dbReference type="NCBI Taxonomy" id="34485"/>
    <lineage>
        <taxon>Eukaryota</taxon>
        <taxon>Fungi</taxon>
        <taxon>Fungi incertae sedis</taxon>
        <taxon>Zoopagomycota</taxon>
        <taxon>Entomophthoromycotina</taxon>
        <taxon>Entomophthoromycetes</taxon>
        <taxon>Entomophthorales</taxon>
        <taxon>Entomophthoraceae</taxon>
        <taxon>Entomophthora</taxon>
    </lineage>
</organism>
<dbReference type="EC" id="3.1.3.48" evidence="1"/>